<gene>
    <name evidence="7" type="ORF">B1812_10810</name>
</gene>
<evidence type="ECO:0000313" key="7">
    <source>
        <dbReference type="EMBL" id="ARN81479.1"/>
    </source>
</evidence>
<keyword evidence="8" id="KW-1185">Reference proteome</keyword>
<protein>
    <submittedName>
        <fullName evidence="7">Lysine transporter LysE</fullName>
    </submittedName>
</protein>
<evidence type="ECO:0000256" key="3">
    <source>
        <dbReference type="ARBA" id="ARBA00022692"/>
    </source>
</evidence>
<feature type="transmembrane region" description="Helical" evidence="6">
    <location>
        <begin position="74"/>
        <end position="91"/>
    </location>
</feature>
<sequence>MSLHLYFAFLATATVLILIPGPNVALIVANSLAHGARNGLWTVAGTSTAMLFQLALTVLGLSAALSFLAEGFEMLRWIGVAYLVYLGVKTWRAPPVDLARTRAQADSRRAALRGFLVSLTNPKTLLFFGAFLPQFISAEAESTGQLVLLAGSFLALAMFSDSMWALLAHRLRGALTRRQALRNRLTGGLLLGAGVGLALARRP</sequence>
<dbReference type="AlphaFoldDB" id="A0A1W6MVH1"/>
<keyword evidence="4 6" id="KW-1133">Transmembrane helix</keyword>
<dbReference type="STRING" id="655015.B1812_10810"/>
<dbReference type="KEGG" id="mbry:B1812_10810"/>
<proteinExistence type="predicted"/>
<dbReference type="PANTHER" id="PTHR30086">
    <property type="entry name" value="ARGININE EXPORTER PROTEIN ARGO"/>
    <property type="match status" value="1"/>
</dbReference>
<dbReference type="OrthoDB" id="9804822at2"/>
<accession>A0A1W6MVH1</accession>
<feature type="transmembrane region" description="Helical" evidence="6">
    <location>
        <begin position="112"/>
        <end position="136"/>
    </location>
</feature>
<feature type="transmembrane region" description="Helical" evidence="6">
    <location>
        <begin position="181"/>
        <end position="200"/>
    </location>
</feature>
<keyword evidence="5 6" id="KW-0472">Membrane</keyword>
<feature type="transmembrane region" description="Helical" evidence="6">
    <location>
        <begin position="148"/>
        <end position="169"/>
    </location>
</feature>
<dbReference type="InterPro" id="IPR001123">
    <property type="entry name" value="LeuE-type"/>
</dbReference>
<evidence type="ECO:0000256" key="2">
    <source>
        <dbReference type="ARBA" id="ARBA00022475"/>
    </source>
</evidence>
<keyword evidence="2" id="KW-1003">Cell membrane</keyword>
<organism evidence="7 8">
    <name type="scientific">Methylocystis bryophila</name>
    <dbReference type="NCBI Taxonomy" id="655015"/>
    <lineage>
        <taxon>Bacteria</taxon>
        <taxon>Pseudomonadati</taxon>
        <taxon>Pseudomonadota</taxon>
        <taxon>Alphaproteobacteria</taxon>
        <taxon>Hyphomicrobiales</taxon>
        <taxon>Methylocystaceae</taxon>
        <taxon>Methylocystis</taxon>
    </lineage>
</organism>
<comment type="subcellular location">
    <subcellularLocation>
        <location evidence="1">Cell membrane</location>
        <topology evidence="1">Multi-pass membrane protein</topology>
    </subcellularLocation>
</comment>
<evidence type="ECO:0000256" key="4">
    <source>
        <dbReference type="ARBA" id="ARBA00022989"/>
    </source>
</evidence>
<feature type="transmembrane region" description="Helical" evidence="6">
    <location>
        <begin position="6"/>
        <end position="28"/>
    </location>
</feature>
<evidence type="ECO:0000256" key="1">
    <source>
        <dbReference type="ARBA" id="ARBA00004651"/>
    </source>
</evidence>
<dbReference type="GO" id="GO:0005886">
    <property type="term" value="C:plasma membrane"/>
    <property type="evidence" value="ECO:0007669"/>
    <property type="project" value="UniProtKB-SubCell"/>
</dbReference>
<dbReference type="Proteomes" id="UP000193978">
    <property type="component" value="Chromosome"/>
</dbReference>
<dbReference type="Pfam" id="PF01810">
    <property type="entry name" value="LysE"/>
    <property type="match status" value="1"/>
</dbReference>
<name>A0A1W6MVH1_9HYPH</name>
<dbReference type="RefSeq" id="WP_085771589.1">
    <property type="nucleotide sequence ID" value="NZ_AP027149.1"/>
</dbReference>
<dbReference type="GO" id="GO:0015171">
    <property type="term" value="F:amino acid transmembrane transporter activity"/>
    <property type="evidence" value="ECO:0007669"/>
    <property type="project" value="TreeGrafter"/>
</dbReference>
<evidence type="ECO:0000256" key="5">
    <source>
        <dbReference type="ARBA" id="ARBA00023136"/>
    </source>
</evidence>
<dbReference type="PANTHER" id="PTHR30086:SF20">
    <property type="entry name" value="ARGININE EXPORTER PROTEIN ARGO-RELATED"/>
    <property type="match status" value="1"/>
</dbReference>
<evidence type="ECO:0000256" key="6">
    <source>
        <dbReference type="SAM" id="Phobius"/>
    </source>
</evidence>
<dbReference type="EMBL" id="CP019948">
    <property type="protein sequence ID" value="ARN81479.1"/>
    <property type="molecule type" value="Genomic_DNA"/>
</dbReference>
<evidence type="ECO:0000313" key="8">
    <source>
        <dbReference type="Proteomes" id="UP000193978"/>
    </source>
</evidence>
<dbReference type="PIRSF" id="PIRSF006324">
    <property type="entry name" value="LeuE"/>
    <property type="match status" value="1"/>
</dbReference>
<keyword evidence="3 6" id="KW-0812">Transmembrane</keyword>
<feature type="transmembrane region" description="Helical" evidence="6">
    <location>
        <begin position="40"/>
        <end position="68"/>
    </location>
</feature>
<reference evidence="7 8" key="1">
    <citation type="submission" date="2017-02" db="EMBL/GenBank/DDBJ databases">
        <authorList>
            <person name="Peterson S.W."/>
        </authorList>
    </citation>
    <scope>NUCLEOTIDE SEQUENCE [LARGE SCALE GENOMIC DNA]</scope>
    <source>
        <strain evidence="7 8">S285</strain>
    </source>
</reference>